<dbReference type="AlphaFoldDB" id="A0A9D3W8J4"/>
<protein>
    <submittedName>
        <fullName evidence="1">Uncharacterized protein</fullName>
    </submittedName>
</protein>
<proteinExistence type="predicted"/>
<gene>
    <name evidence="1" type="ORF">J1N35_008046</name>
</gene>
<evidence type="ECO:0000313" key="1">
    <source>
        <dbReference type="EMBL" id="KAH1114668.1"/>
    </source>
</evidence>
<dbReference type="EMBL" id="JAIQCV010000003">
    <property type="protein sequence ID" value="KAH1114668.1"/>
    <property type="molecule type" value="Genomic_DNA"/>
</dbReference>
<dbReference type="OrthoDB" id="953454at2759"/>
<dbReference type="Proteomes" id="UP000828251">
    <property type="component" value="Unassembled WGS sequence"/>
</dbReference>
<accession>A0A9D3W8J4</accession>
<sequence length="109" mass="13106">MLITPVVYSTGRKLKLEELEQVKTKYYEMLPIFKQMQTENQQMKMELKQNESIIQYMQNCIQIVFNSLRLHLRHRGKAILLLMRMVSVSNQCATWSSFINFWNCCTRCY</sequence>
<reference evidence="1 2" key="1">
    <citation type="journal article" date="2021" name="Plant Biotechnol. J.">
        <title>Multi-omics assisted identification of the key and species-specific regulatory components of drought-tolerant mechanisms in Gossypium stocksii.</title>
        <authorList>
            <person name="Yu D."/>
            <person name="Ke L."/>
            <person name="Zhang D."/>
            <person name="Wu Y."/>
            <person name="Sun Y."/>
            <person name="Mei J."/>
            <person name="Sun J."/>
            <person name="Sun Y."/>
        </authorList>
    </citation>
    <scope>NUCLEOTIDE SEQUENCE [LARGE SCALE GENOMIC DNA]</scope>
    <source>
        <strain evidence="2">cv. E1</strain>
        <tissue evidence="1">Leaf</tissue>
    </source>
</reference>
<name>A0A9D3W8J4_9ROSI</name>
<comment type="caution">
    <text evidence="1">The sequence shown here is derived from an EMBL/GenBank/DDBJ whole genome shotgun (WGS) entry which is preliminary data.</text>
</comment>
<keyword evidence="2" id="KW-1185">Reference proteome</keyword>
<evidence type="ECO:0000313" key="2">
    <source>
        <dbReference type="Proteomes" id="UP000828251"/>
    </source>
</evidence>
<organism evidence="1 2">
    <name type="scientific">Gossypium stocksii</name>
    <dbReference type="NCBI Taxonomy" id="47602"/>
    <lineage>
        <taxon>Eukaryota</taxon>
        <taxon>Viridiplantae</taxon>
        <taxon>Streptophyta</taxon>
        <taxon>Embryophyta</taxon>
        <taxon>Tracheophyta</taxon>
        <taxon>Spermatophyta</taxon>
        <taxon>Magnoliopsida</taxon>
        <taxon>eudicotyledons</taxon>
        <taxon>Gunneridae</taxon>
        <taxon>Pentapetalae</taxon>
        <taxon>rosids</taxon>
        <taxon>malvids</taxon>
        <taxon>Malvales</taxon>
        <taxon>Malvaceae</taxon>
        <taxon>Malvoideae</taxon>
        <taxon>Gossypium</taxon>
    </lineage>
</organism>